<dbReference type="GO" id="GO:0005524">
    <property type="term" value="F:ATP binding"/>
    <property type="evidence" value="ECO:0007669"/>
    <property type="project" value="UniProtKB-KW"/>
</dbReference>
<gene>
    <name evidence="6" type="ORF">DEM34_18485</name>
</gene>
<evidence type="ECO:0000259" key="4">
    <source>
        <dbReference type="Pfam" id="PF02562"/>
    </source>
</evidence>
<dbReference type="SUPFAM" id="SSF52540">
    <property type="entry name" value="P-loop containing nucleoside triphosphate hydrolases"/>
    <property type="match status" value="1"/>
</dbReference>
<organism evidence="6 7">
    <name type="scientific">Sediminicurvatus halobius</name>
    <dbReference type="NCBI Taxonomy" id="2182432"/>
    <lineage>
        <taxon>Bacteria</taxon>
        <taxon>Pseudomonadati</taxon>
        <taxon>Pseudomonadota</taxon>
        <taxon>Gammaproteobacteria</taxon>
        <taxon>Chromatiales</taxon>
        <taxon>Ectothiorhodospiraceae</taxon>
        <taxon>Sediminicurvatus</taxon>
    </lineage>
</organism>
<dbReference type="AlphaFoldDB" id="A0A2U2MW07"/>
<name>A0A2U2MW07_9GAMM</name>
<comment type="similarity">
    <text evidence="1">Belongs to the PhoH family.</text>
</comment>
<accession>A0A2U2MW07</accession>
<feature type="domain" description="PhoH-like protein" evidence="4">
    <location>
        <begin position="216"/>
        <end position="415"/>
    </location>
</feature>
<protein>
    <submittedName>
        <fullName evidence="6">Phosphate starvation-inducible protein PhoH</fullName>
    </submittedName>
</protein>
<feature type="domain" description="PIN" evidence="5">
    <location>
        <begin position="6"/>
        <end position="137"/>
    </location>
</feature>
<dbReference type="PANTHER" id="PTHR30473">
    <property type="entry name" value="PROTEIN PHOH"/>
    <property type="match status" value="1"/>
</dbReference>
<dbReference type="CDD" id="cd09883">
    <property type="entry name" value="PIN_VapC_PhoHL-ATPase"/>
    <property type="match status" value="1"/>
</dbReference>
<evidence type="ECO:0000256" key="3">
    <source>
        <dbReference type="ARBA" id="ARBA00022840"/>
    </source>
</evidence>
<dbReference type="InterPro" id="IPR002716">
    <property type="entry name" value="PIN_dom"/>
</dbReference>
<evidence type="ECO:0000256" key="1">
    <source>
        <dbReference type="ARBA" id="ARBA00010393"/>
    </source>
</evidence>
<reference evidence="6 7" key="1">
    <citation type="submission" date="2018-05" db="EMBL/GenBank/DDBJ databases">
        <title>Spiribacter halobius sp. nov., a moderately halophilic bacterium isolated from marine solar saltern.</title>
        <authorList>
            <person name="Zheng W.-S."/>
            <person name="Lu D.-C."/>
            <person name="Du Z.-J."/>
        </authorList>
    </citation>
    <scope>NUCLEOTIDE SEQUENCE [LARGE SCALE GENOMIC DNA]</scope>
    <source>
        <strain evidence="6 7">E85</strain>
    </source>
</reference>
<dbReference type="PANTHER" id="PTHR30473:SF2">
    <property type="entry name" value="PIN DOMAIN-CONTAINING PROTEIN"/>
    <property type="match status" value="1"/>
</dbReference>
<dbReference type="Pfam" id="PF13638">
    <property type="entry name" value="PIN_4"/>
    <property type="match status" value="1"/>
</dbReference>
<evidence type="ECO:0000313" key="7">
    <source>
        <dbReference type="Proteomes" id="UP000245474"/>
    </source>
</evidence>
<keyword evidence="2" id="KW-0547">Nucleotide-binding</keyword>
<dbReference type="GO" id="GO:0005829">
    <property type="term" value="C:cytosol"/>
    <property type="evidence" value="ECO:0007669"/>
    <property type="project" value="TreeGrafter"/>
</dbReference>
<keyword evidence="7" id="KW-1185">Reference proteome</keyword>
<evidence type="ECO:0000313" key="6">
    <source>
        <dbReference type="EMBL" id="PWG61040.1"/>
    </source>
</evidence>
<sequence>MRRAWLLDTSVLLHDPAALFRFGGDDLYLPLAVLRGLDAARHGSSDEARNALQAARFLDGLLAGAGPQALERGLPLGDGLGRLHFLTAETRHEGSDAVLEAAETLAHTRPDVRLTLVARDINLRIQATVLGVHAEDHESEARLDDPELLPTGMHEVAALPGDDEPPWLHPAEGVAPNEFLIDGNGRLARAVAVGDNGARLQAVPDTTETGDSVWGIHARNREQCLALDLLLDPEVDFVTLLGPAGTGKTLLALAAGLAQTLEGQRYREILMTRATVAIGEEIGYLPGTEEEKMTPWMGALMDNLEVLAEPAGAGRWGQAATRDVLQSRIRVRSLNFMRGRTLLNRYVVLDEAQNLTPQQMRTLITRAGPGTKVVCLGNIGQIDTPFLTPTTSGLTYVVRRFRPWDHAGHLTLTRGERSRLADFASQAL</sequence>
<proteinExistence type="inferred from homology"/>
<dbReference type="InterPro" id="IPR027417">
    <property type="entry name" value="P-loop_NTPase"/>
</dbReference>
<dbReference type="Proteomes" id="UP000245474">
    <property type="component" value="Unassembled WGS sequence"/>
</dbReference>
<dbReference type="OrthoDB" id="9766527at2"/>
<keyword evidence="3" id="KW-0067">ATP-binding</keyword>
<comment type="caution">
    <text evidence="6">The sequence shown here is derived from an EMBL/GenBank/DDBJ whole genome shotgun (WGS) entry which is preliminary data.</text>
</comment>
<dbReference type="Gene3D" id="3.40.50.1010">
    <property type="entry name" value="5'-nuclease"/>
    <property type="match status" value="1"/>
</dbReference>
<evidence type="ECO:0000259" key="5">
    <source>
        <dbReference type="Pfam" id="PF13638"/>
    </source>
</evidence>
<dbReference type="RefSeq" id="WP_109680306.1">
    <property type="nucleotide sequence ID" value="NZ_CP086615.1"/>
</dbReference>
<dbReference type="InterPro" id="IPR003714">
    <property type="entry name" value="PhoH"/>
</dbReference>
<dbReference type="FunFam" id="3.40.50.300:FF:000013">
    <property type="entry name" value="PhoH family ATPase"/>
    <property type="match status" value="1"/>
</dbReference>
<dbReference type="Gene3D" id="3.40.50.300">
    <property type="entry name" value="P-loop containing nucleotide triphosphate hydrolases"/>
    <property type="match status" value="1"/>
</dbReference>
<evidence type="ECO:0000256" key="2">
    <source>
        <dbReference type="ARBA" id="ARBA00022741"/>
    </source>
</evidence>
<dbReference type="Pfam" id="PF02562">
    <property type="entry name" value="PhoH"/>
    <property type="match status" value="1"/>
</dbReference>
<dbReference type="InterPro" id="IPR051451">
    <property type="entry name" value="PhoH2-like"/>
</dbReference>
<dbReference type="EMBL" id="QFFI01000053">
    <property type="protein sequence ID" value="PWG61040.1"/>
    <property type="molecule type" value="Genomic_DNA"/>
</dbReference>